<dbReference type="GO" id="GO:0046872">
    <property type="term" value="F:metal ion binding"/>
    <property type="evidence" value="ECO:0007669"/>
    <property type="project" value="UniProtKB-KW"/>
</dbReference>
<keyword evidence="5" id="KW-0560">Oxidoreductase</keyword>
<keyword evidence="11" id="KW-1185">Reference proteome</keyword>
<dbReference type="SMART" id="SM00256">
    <property type="entry name" value="FBOX"/>
    <property type="match status" value="1"/>
</dbReference>
<dbReference type="EMBL" id="JBEDUW010000164">
    <property type="protein sequence ID" value="KAK9905273.1"/>
    <property type="molecule type" value="Genomic_DNA"/>
</dbReference>
<gene>
    <name evidence="10" type="ORF">M0R45_000325</name>
</gene>
<dbReference type="SUPFAM" id="SSF81383">
    <property type="entry name" value="F-box domain"/>
    <property type="match status" value="1"/>
</dbReference>
<dbReference type="PROSITE" id="PS50181">
    <property type="entry name" value="FBOX"/>
    <property type="match status" value="1"/>
</dbReference>
<dbReference type="Pfam" id="PF12937">
    <property type="entry name" value="F-box-like"/>
    <property type="match status" value="1"/>
</dbReference>
<keyword evidence="6" id="KW-0408">Iron</keyword>
<evidence type="ECO:0000256" key="3">
    <source>
        <dbReference type="ARBA" id="ARBA00006801"/>
    </source>
</evidence>
<accession>A0AAW1VM41</accession>
<protein>
    <recommendedName>
        <fullName evidence="12">F-box protein</fullName>
    </recommendedName>
</protein>
<evidence type="ECO:0000256" key="6">
    <source>
        <dbReference type="ARBA" id="ARBA00023004"/>
    </source>
</evidence>
<dbReference type="Gene3D" id="1.20.1280.50">
    <property type="match status" value="1"/>
</dbReference>
<dbReference type="GO" id="GO:0005634">
    <property type="term" value="C:nucleus"/>
    <property type="evidence" value="ECO:0007669"/>
    <property type="project" value="UniProtKB-SubCell"/>
</dbReference>
<comment type="subcellular location">
    <subcellularLocation>
        <location evidence="2">Nucleus</location>
    </subcellularLocation>
</comment>
<dbReference type="GO" id="GO:0016491">
    <property type="term" value="F:oxidoreductase activity"/>
    <property type="evidence" value="ECO:0007669"/>
    <property type="project" value="UniProtKB-KW"/>
</dbReference>
<comment type="caution">
    <text evidence="10">The sequence shown here is derived from an EMBL/GenBank/DDBJ whole genome shotgun (WGS) entry which is preliminary data.</text>
</comment>
<dbReference type="SUPFAM" id="SSF51197">
    <property type="entry name" value="Clavaminate synthase-like"/>
    <property type="match status" value="1"/>
</dbReference>
<dbReference type="PANTHER" id="PTHR12480">
    <property type="entry name" value="ARGININE DEMETHYLASE AND LYSYL-HYDROXYLASE JMJD"/>
    <property type="match status" value="1"/>
</dbReference>
<dbReference type="InterPro" id="IPR041667">
    <property type="entry name" value="Cupin_8"/>
</dbReference>
<name>A0AAW1VM41_RUBAR</name>
<dbReference type="InterPro" id="IPR003347">
    <property type="entry name" value="JmjC_dom"/>
</dbReference>
<dbReference type="GO" id="GO:0005737">
    <property type="term" value="C:cytoplasm"/>
    <property type="evidence" value="ECO:0007669"/>
    <property type="project" value="TreeGrafter"/>
</dbReference>
<dbReference type="Gene3D" id="2.60.120.650">
    <property type="entry name" value="Cupin"/>
    <property type="match status" value="1"/>
</dbReference>
<sequence>MEISESRALGPRDRRPDGLGDFLVLPDELICAILESLSARDVARLSCVSSVMYILCNEEPLWLSLCLNTLSGPLEYKGSWKKTVLHLEHVPYECDEARRKPLNFDGFNSMFLYRRLYRCHTTLDGFSFDNGNVERKNKITVEEFSCDYDGKKPVLVTGLADAWPARHTWTLDHLLQNYGDTAFKISQRSSRKISMTFKDYVSYMKVQHDEDPLYIFDHKFGEVEPGLLKDYSVPYLFQEDFFDVLDKDKRPPFRWLIIGPQRSGASWHVDPALTSAWNTLLCGRKRWALYPPGRVPIGVTVHVNKEDGDVNIETPTSLQWWLDFYPLLADEDKPIECTQMPGETIFVPSGWWHCVLNLEPSIAVTQNFVNSKNFEFVCLDMAPGYRHKGVCRAGLLADDEGSIEDSTINILYDKDEFNSSDMTRKEKRVRTFKPGEYQSSERTSNGAQGFSYDVNILAMYLDEERDHYNSPWSAGNCIGQREMREWLFKLWVGKPGIRELVWKGACLALNAGKWSESLSEVCAFHNLPSPTDDERLPVGTGSNPVYLMSNCVIKIFVEEGLETSLYGLGAELEFYSLLGKVNSPLKNHIPEVLASGIIYLENGTYKILPWDGNRVPDVLAKCSFIPEKVKGDASPFGVWRKKQFEYRKAGMSTNEAISSAEYTRIWPYLITKRCQGKIYAELRDTVSREDELNLASFLGVQLRNLHLLPYPPLNISTFSDIEQESGLPSTNVSMEDVSIKSNIPAEWDIFIRTLSKKKKDVSSRLIKWGDPIPSTLIEKVDQYISNDFAKFLYIFKDENGLNKVGKNCSWIHSDIMDDNIHMELCGVNSCLIAKNTGLVKNGSLNGDGDNAESKTWCPSHILDFSNLSIGDPVYDLIPLYLDIFRGDCCLLKRFLASYKLPLLRRSSQDEYVEGGDKFGRLSYHAMCYCILHEENVLGAIFSLWDELKMAKSWEEVEQVVWGELNNYKGFPGSYTFLSSLEPTTPTSF</sequence>
<dbReference type="Proteomes" id="UP001457282">
    <property type="component" value="Unassembled WGS sequence"/>
</dbReference>
<comment type="similarity">
    <text evidence="3">Belongs to the JARID1 histone demethylase family.</text>
</comment>
<reference evidence="10 11" key="1">
    <citation type="journal article" date="2023" name="G3 (Bethesda)">
        <title>A chromosome-length genome assembly and annotation of blackberry (Rubus argutus, cv. 'Hillquist').</title>
        <authorList>
            <person name="Bruna T."/>
            <person name="Aryal R."/>
            <person name="Dudchenko O."/>
            <person name="Sargent D.J."/>
            <person name="Mead D."/>
            <person name="Buti M."/>
            <person name="Cavallini A."/>
            <person name="Hytonen T."/>
            <person name="Andres J."/>
            <person name="Pham M."/>
            <person name="Weisz D."/>
            <person name="Mascagni F."/>
            <person name="Usai G."/>
            <person name="Natali L."/>
            <person name="Bassil N."/>
            <person name="Fernandez G.E."/>
            <person name="Lomsadze A."/>
            <person name="Armour M."/>
            <person name="Olukolu B."/>
            <person name="Poorten T."/>
            <person name="Britton C."/>
            <person name="Davik J."/>
            <person name="Ashrafi H."/>
            <person name="Aiden E.L."/>
            <person name="Borodovsky M."/>
            <person name="Worthington M."/>
        </authorList>
    </citation>
    <scope>NUCLEOTIDE SEQUENCE [LARGE SCALE GENOMIC DNA]</scope>
    <source>
        <strain evidence="10">PI 553951</strain>
    </source>
</reference>
<dbReference type="PANTHER" id="PTHR12480:SF35">
    <property type="entry name" value="TRANSCRIPTION FACTOR JUMONJI, JMJC DOMAIN-CONTAINING PROTEIN"/>
    <property type="match status" value="1"/>
</dbReference>
<dbReference type="InterPro" id="IPR036047">
    <property type="entry name" value="F-box-like_dom_sf"/>
</dbReference>
<dbReference type="SMART" id="SM00558">
    <property type="entry name" value="JmjC"/>
    <property type="match status" value="1"/>
</dbReference>
<dbReference type="InterPro" id="IPR011009">
    <property type="entry name" value="Kinase-like_dom_sf"/>
</dbReference>
<keyword evidence="7" id="KW-0539">Nucleus</keyword>
<evidence type="ECO:0000259" key="8">
    <source>
        <dbReference type="PROSITE" id="PS50181"/>
    </source>
</evidence>
<dbReference type="InterPro" id="IPR001810">
    <property type="entry name" value="F-box_dom"/>
</dbReference>
<dbReference type="FunFam" id="2.60.120.650:FF:000045">
    <property type="entry name" value="F-box protein At1g78280"/>
    <property type="match status" value="1"/>
</dbReference>
<evidence type="ECO:0000313" key="10">
    <source>
        <dbReference type="EMBL" id="KAK9905273.1"/>
    </source>
</evidence>
<feature type="domain" description="F-box" evidence="8">
    <location>
        <begin position="19"/>
        <end position="65"/>
    </location>
</feature>
<evidence type="ECO:0000256" key="7">
    <source>
        <dbReference type="ARBA" id="ARBA00023242"/>
    </source>
</evidence>
<organism evidence="10 11">
    <name type="scientific">Rubus argutus</name>
    <name type="common">Southern blackberry</name>
    <dbReference type="NCBI Taxonomy" id="59490"/>
    <lineage>
        <taxon>Eukaryota</taxon>
        <taxon>Viridiplantae</taxon>
        <taxon>Streptophyta</taxon>
        <taxon>Embryophyta</taxon>
        <taxon>Tracheophyta</taxon>
        <taxon>Spermatophyta</taxon>
        <taxon>Magnoliopsida</taxon>
        <taxon>eudicotyledons</taxon>
        <taxon>Gunneridae</taxon>
        <taxon>Pentapetalae</taxon>
        <taxon>rosids</taxon>
        <taxon>fabids</taxon>
        <taxon>Rosales</taxon>
        <taxon>Rosaceae</taxon>
        <taxon>Rosoideae</taxon>
        <taxon>Rosoideae incertae sedis</taxon>
        <taxon>Rubus</taxon>
    </lineage>
</organism>
<dbReference type="InterPro" id="IPR050910">
    <property type="entry name" value="JMJD6_ArgDemeth/LysHydrox"/>
</dbReference>
<evidence type="ECO:0000313" key="11">
    <source>
        <dbReference type="Proteomes" id="UP001457282"/>
    </source>
</evidence>
<dbReference type="AlphaFoldDB" id="A0AAW1VM41"/>
<evidence type="ECO:0000256" key="5">
    <source>
        <dbReference type="ARBA" id="ARBA00023002"/>
    </source>
</evidence>
<comment type="cofactor">
    <cofactor evidence="1">
        <name>Fe(2+)</name>
        <dbReference type="ChEBI" id="CHEBI:29033"/>
    </cofactor>
</comment>
<keyword evidence="4" id="KW-0479">Metal-binding</keyword>
<dbReference type="PROSITE" id="PS51184">
    <property type="entry name" value="JMJC"/>
    <property type="match status" value="1"/>
</dbReference>
<proteinExistence type="inferred from homology"/>
<feature type="domain" description="JmjC" evidence="9">
    <location>
        <begin position="222"/>
        <end position="385"/>
    </location>
</feature>
<evidence type="ECO:0000256" key="2">
    <source>
        <dbReference type="ARBA" id="ARBA00004123"/>
    </source>
</evidence>
<evidence type="ECO:0000256" key="1">
    <source>
        <dbReference type="ARBA" id="ARBA00001954"/>
    </source>
</evidence>
<evidence type="ECO:0008006" key="12">
    <source>
        <dbReference type="Google" id="ProtNLM"/>
    </source>
</evidence>
<dbReference type="SUPFAM" id="SSF56112">
    <property type="entry name" value="Protein kinase-like (PK-like)"/>
    <property type="match status" value="1"/>
</dbReference>
<evidence type="ECO:0000256" key="4">
    <source>
        <dbReference type="ARBA" id="ARBA00022723"/>
    </source>
</evidence>
<evidence type="ECO:0000259" key="9">
    <source>
        <dbReference type="PROSITE" id="PS51184"/>
    </source>
</evidence>
<dbReference type="Pfam" id="PF13621">
    <property type="entry name" value="Cupin_8"/>
    <property type="match status" value="1"/>
</dbReference>